<accession>A0A9W8ZRZ1</accession>
<organism evidence="2 3">
    <name type="scientific">Lentinula lateritia</name>
    <dbReference type="NCBI Taxonomy" id="40482"/>
    <lineage>
        <taxon>Eukaryota</taxon>
        <taxon>Fungi</taxon>
        <taxon>Dikarya</taxon>
        <taxon>Basidiomycota</taxon>
        <taxon>Agaricomycotina</taxon>
        <taxon>Agaricomycetes</taxon>
        <taxon>Agaricomycetidae</taxon>
        <taxon>Agaricales</taxon>
        <taxon>Marasmiineae</taxon>
        <taxon>Omphalotaceae</taxon>
        <taxon>Lentinula</taxon>
    </lineage>
</organism>
<evidence type="ECO:0000313" key="2">
    <source>
        <dbReference type="EMBL" id="KAJ4465149.1"/>
    </source>
</evidence>
<feature type="chain" id="PRO_5040979511" evidence="1">
    <location>
        <begin position="29"/>
        <end position="214"/>
    </location>
</feature>
<dbReference type="Proteomes" id="UP001150238">
    <property type="component" value="Unassembled WGS sequence"/>
</dbReference>
<dbReference type="EMBL" id="JANVFS010000053">
    <property type="protein sequence ID" value="KAJ4465149.1"/>
    <property type="molecule type" value="Genomic_DNA"/>
</dbReference>
<evidence type="ECO:0000313" key="3">
    <source>
        <dbReference type="Proteomes" id="UP001150238"/>
    </source>
</evidence>
<keyword evidence="1" id="KW-0732">Signal</keyword>
<comment type="caution">
    <text evidence="2">The sequence shown here is derived from an EMBL/GenBank/DDBJ whole genome shotgun (WGS) entry which is preliminary data.</text>
</comment>
<protein>
    <submittedName>
        <fullName evidence="2">Uncharacterized protein</fullName>
    </submittedName>
</protein>
<sequence>MLFQVPSQLLRICLLSFAALFIATTVVANPLPVPIHRRVGPTSKQKETVSELWFGRVHSTGQWIKSEETYQAGEVAVLGVGNWAAFRMATAVNGEKVASRKISTIFDLPSSDMLGEGKKYVKSLGGKVNFGIEGDLHVKTFHQALQAGLENIAYIEPGMKGHLHLDTEYISGALLVIDRFGLFEPGAKEEVSTSWDTIMGAYEIMRSAHHLQST</sequence>
<reference evidence="2" key="1">
    <citation type="submission" date="2022-08" db="EMBL/GenBank/DDBJ databases">
        <authorList>
            <consortium name="DOE Joint Genome Institute"/>
            <person name="Min B."/>
            <person name="Riley R."/>
            <person name="Sierra-Patev S."/>
            <person name="Naranjo-Ortiz M."/>
            <person name="Looney B."/>
            <person name="Konkel Z."/>
            <person name="Slot J.C."/>
            <person name="Sakamoto Y."/>
            <person name="Steenwyk J.L."/>
            <person name="Rokas A."/>
            <person name="Carro J."/>
            <person name="Camarero S."/>
            <person name="Ferreira P."/>
            <person name="Molpeceres G."/>
            <person name="Ruiz-Duenas F.J."/>
            <person name="Serrano A."/>
            <person name="Henrissat B."/>
            <person name="Drula E."/>
            <person name="Hughes K.W."/>
            <person name="Mata J.L."/>
            <person name="Ishikawa N.K."/>
            <person name="Vargas-Isla R."/>
            <person name="Ushijima S."/>
            <person name="Smith C.A."/>
            <person name="Ahrendt S."/>
            <person name="Andreopoulos W."/>
            <person name="He G."/>
            <person name="Labutti K."/>
            <person name="Lipzen A."/>
            <person name="Ng V."/>
            <person name="Sandor L."/>
            <person name="Barry K."/>
            <person name="Martinez A.T."/>
            <person name="Xiao Y."/>
            <person name="Gibbons J.G."/>
            <person name="Terashima K."/>
            <person name="Hibbett D.S."/>
            <person name="Grigoriev I.V."/>
        </authorList>
    </citation>
    <scope>NUCLEOTIDE SEQUENCE</scope>
    <source>
        <strain evidence="2">Sp2 HRB7682 ss15</strain>
    </source>
</reference>
<proteinExistence type="predicted"/>
<name>A0A9W8ZRZ1_9AGAR</name>
<evidence type="ECO:0000256" key="1">
    <source>
        <dbReference type="SAM" id="SignalP"/>
    </source>
</evidence>
<gene>
    <name evidence="2" type="ORF">C8J55DRAFT_609723</name>
</gene>
<reference evidence="2" key="2">
    <citation type="journal article" date="2023" name="Proc. Natl. Acad. Sci. U.S.A.">
        <title>A global phylogenomic analysis of the shiitake genus Lentinula.</title>
        <authorList>
            <person name="Sierra-Patev S."/>
            <person name="Min B."/>
            <person name="Naranjo-Ortiz M."/>
            <person name="Looney B."/>
            <person name="Konkel Z."/>
            <person name="Slot J.C."/>
            <person name="Sakamoto Y."/>
            <person name="Steenwyk J.L."/>
            <person name="Rokas A."/>
            <person name="Carro J."/>
            <person name="Camarero S."/>
            <person name="Ferreira P."/>
            <person name="Molpeceres G."/>
            <person name="Ruiz-Duenas F.J."/>
            <person name="Serrano A."/>
            <person name="Henrissat B."/>
            <person name="Drula E."/>
            <person name="Hughes K.W."/>
            <person name="Mata J.L."/>
            <person name="Ishikawa N.K."/>
            <person name="Vargas-Isla R."/>
            <person name="Ushijima S."/>
            <person name="Smith C.A."/>
            <person name="Donoghue J."/>
            <person name="Ahrendt S."/>
            <person name="Andreopoulos W."/>
            <person name="He G."/>
            <person name="LaButti K."/>
            <person name="Lipzen A."/>
            <person name="Ng V."/>
            <person name="Riley R."/>
            <person name="Sandor L."/>
            <person name="Barry K."/>
            <person name="Martinez A.T."/>
            <person name="Xiao Y."/>
            <person name="Gibbons J.G."/>
            <person name="Terashima K."/>
            <person name="Grigoriev I.V."/>
            <person name="Hibbett D."/>
        </authorList>
    </citation>
    <scope>NUCLEOTIDE SEQUENCE</scope>
    <source>
        <strain evidence="2">Sp2 HRB7682 ss15</strain>
    </source>
</reference>
<dbReference type="AlphaFoldDB" id="A0A9W8ZRZ1"/>
<feature type="signal peptide" evidence="1">
    <location>
        <begin position="1"/>
        <end position="28"/>
    </location>
</feature>